<reference evidence="1 2" key="1">
    <citation type="submission" date="2017-03" db="EMBL/GenBank/DDBJ databases">
        <title>Paenibacillus larvae genome sequencing.</title>
        <authorList>
            <person name="Dingman D.W."/>
        </authorList>
    </citation>
    <scope>NUCLEOTIDE SEQUENCE [LARGE SCALE GENOMIC DNA]</scope>
    <source>
        <strain evidence="1 2">SAG 10367</strain>
    </source>
</reference>
<organism evidence="1 2">
    <name type="scientific">Paenibacillus larvae subsp. pulvifaciens</name>
    <dbReference type="NCBI Taxonomy" id="1477"/>
    <lineage>
        <taxon>Bacteria</taxon>
        <taxon>Bacillati</taxon>
        <taxon>Bacillota</taxon>
        <taxon>Bacilli</taxon>
        <taxon>Bacillales</taxon>
        <taxon>Paenibacillaceae</taxon>
        <taxon>Paenibacillus</taxon>
    </lineage>
</organism>
<protein>
    <submittedName>
        <fullName evidence="1">Uncharacterized protein</fullName>
    </submittedName>
</protein>
<dbReference type="Proteomes" id="UP000192727">
    <property type="component" value="Chromosome"/>
</dbReference>
<sequence>MLIQIAGTVFSEAGLQVWSHTLWISFWGFRGNTPKVYVQHKIAEDKEKLIQLLDEDARLYIGGDGSRIAPDVEAAINKAYPEVHQTSRD</sequence>
<name>A0A1V0UZ07_9BACL</name>
<dbReference type="AlphaFoldDB" id="A0A1V0UZ07"/>
<evidence type="ECO:0000313" key="2">
    <source>
        <dbReference type="Proteomes" id="UP000192727"/>
    </source>
</evidence>
<evidence type="ECO:0000313" key="1">
    <source>
        <dbReference type="EMBL" id="ARF70251.1"/>
    </source>
</evidence>
<dbReference type="RefSeq" id="WP_083041446.1">
    <property type="nucleotide sequence ID" value="NZ_CP020557.1"/>
</dbReference>
<dbReference type="Gene3D" id="3.40.50.80">
    <property type="entry name" value="Nucleotide-binding domain of ferredoxin-NADP reductase (FNR) module"/>
    <property type="match status" value="1"/>
</dbReference>
<dbReference type="SUPFAM" id="SSF52343">
    <property type="entry name" value="Ferredoxin reductase-like, C-terminal NADP-linked domain"/>
    <property type="match status" value="1"/>
</dbReference>
<proteinExistence type="predicted"/>
<gene>
    <name evidence="1" type="ORF">B7C51_24015</name>
</gene>
<dbReference type="InterPro" id="IPR039261">
    <property type="entry name" value="FNR_nucleotide-bd"/>
</dbReference>
<dbReference type="EMBL" id="CP020557">
    <property type="protein sequence ID" value="ARF70251.1"/>
    <property type="molecule type" value="Genomic_DNA"/>
</dbReference>
<accession>A0A1V0UZ07</accession>